<comment type="caution">
    <text evidence="1">The sequence shown here is derived from an EMBL/GenBank/DDBJ whole genome shotgun (WGS) entry which is preliminary data.</text>
</comment>
<gene>
    <name evidence="1" type="ORF">F4821DRAFT_171346</name>
</gene>
<accession>A0ACC0CVM6</accession>
<proteinExistence type="predicted"/>
<keyword evidence="2" id="KW-1185">Reference proteome</keyword>
<organism evidence="1 2">
    <name type="scientific">Hypoxylon rubiginosum</name>
    <dbReference type="NCBI Taxonomy" id="110542"/>
    <lineage>
        <taxon>Eukaryota</taxon>
        <taxon>Fungi</taxon>
        <taxon>Dikarya</taxon>
        <taxon>Ascomycota</taxon>
        <taxon>Pezizomycotina</taxon>
        <taxon>Sordariomycetes</taxon>
        <taxon>Xylariomycetidae</taxon>
        <taxon>Xylariales</taxon>
        <taxon>Hypoxylaceae</taxon>
        <taxon>Hypoxylon</taxon>
    </lineage>
</organism>
<evidence type="ECO:0000313" key="1">
    <source>
        <dbReference type="EMBL" id="KAI6084372.1"/>
    </source>
</evidence>
<dbReference type="EMBL" id="MU394338">
    <property type="protein sequence ID" value="KAI6084372.1"/>
    <property type="molecule type" value="Genomic_DNA"/>
</dbReference>
<name>A0ACC0CVM6_9PEZI</name>
<evidence type="ECO:0000313" key="2">
    <source>
        <dbReference type="Proteomes" id="UP001497680"/>
    </source>
</evidence>
<protein>
    <submittedName>
        <fullName evidence="1">Heterokaryon incompatibility protein-domain-containing protein</fullName>
    </submittedName>
</protein>
<sequence>MPNIYSPLPQNAVRLLRFTSDAGSQHLECELAIFPLNMAPKFNALSYCWGDVDRSSSIRCNGHQMSITPTLLEALRDLIGLDRGDIEWIWIDQICIDQTNVAERGIQVNMMKAIYTTSERTIIWLGPRINGIEAVGNLLERLSQLYDQDIDPSGTRKRRRYTTDEHKAMDLPHYKDLSWVSLNYILSRPWFVRSWVLQEAVLSKVTPQMLCGTQELPWELILRSAAWLESYLSGNWNIRSTAMPALRSLILFRESRQEGLPWDITTLLNKARWFKASEPRDRVYSLLGLIGEADESHILPTALQANYNKPVRDVFRDVTRYIIMSSRSLTILTLIRDNPDWGNYPSWVVNFAGYALWDRISYFSWSPHEKGWLRVKEISNKADGGRPVEVQQSSDDILALNGFQVDTVNAVCEVMLGFNLNSFDSHVLVALKEACHRLTDRYTTTEAIARAMMVTLTADWNLTNQERVADQPISHFWAYIREIYLRLHDNEVELKEECANLLAEAESDTTVNANIFRLHLDASHRRRVFFTKDKAYVGLGPSIMQENDILCILFGGATPMVLRPVGDCYRFVGECYVYDLMRGEGIEGWEKGHYTTKTFHLI</sequence>
<dbReference type="Proteomes" id="UP001497680">
    <property type="component" value="Unassembled WGS sequence"/>
</dbReference>
<reference evidence="1 2" key="1">
    <citation type="journal article" date="2022" name="New Phytol.">
        <title>Ecological generalism drives hyperdiversity of secondary metabolite gene clusters in xylarialean endophytes.</title>
        <authorList>
            <person name="Franco M.E.E."/>
            <person name="Wisecaver J.H."/>
            <person name="Arnold A.E."/>
            <person name="Ju Y.M."/>
            <person name="Slot J.C."/>
            <person name="Ahrendt S."/>
            <person name="Moore L.P."/>
            <person name="Eastman K.E."/>
            <person name="Scott K."/>
            <person name="Konkel Z."/>
            <person name="Mondo S.J."/>
            <person name="Kuo A."/>
            <person name="Hayes R.D."/>
            <person name="Haridas S."/>
            <person name="Andreopoulos B."/>
            <person name="Riley R."/>
            <person name="LaButti K."/>
            <person name="Pangilinan J."/>
            <person name="Lipzen A."/>
            <person name="Amirebrahimi M."/>
            <person name="Yan J."/>
            <person name="Adam C."/>
            <person name="Keymanesh K."/>
            <person name="Ng V."/>
            <person name="Louie K."/>
            <person name="Northen T."/>
            <person name="Drula E."/>
            <person name="Henrissat B."/>
            <person name="Hsieh H.M."/>
            <person name="Youens-Clark K."/>
            <person name="Lutzoni F."/>
            <person name="Miadlikowska J."/>
            <person name="Eastwood D.C."/>
            <person name="Hamelin R.C."/>
            <person name="Grigoriev I.V."/>
            <person name="U'Ren J.M."/>
        </authorList>
    </citation>
    <scope>NUCLEOTIDE SEQUENCE [LARGE SCALE GENOMIC DNA]</scope>
    <source>
        <strain evidence="1 2">ER1909</strain>
    </source>
</reference>